<dbReference type="EMBL" id="BMYO01000001">
    <property type="protein sequence ID" value="GHD57331.1"/>
    <property type="molecule type" value="Genomic_DNA"/>
</dbReference>
<gene>
    <name evidence="11" type="ORF">GCM10007350_05850</name>
</gene>
<evidence type="ECO:0000256" key="10">
    <source>
        <dbReference type="ARBA" id="ARBA00030772"/>
    </source>
</evidence>
<dbReference type="InterPro" id="IPR022792">
    <property type="entry name" value="T2SS_protein-GspN"/>
</dbReference>
<protein>
    <recommendedName>
        <fullName evidence="3">Type II secretion system protein N</fullName>
    </recommendedName>
    <alternativeName>
        <fullName evidence="10">General secretion pathway protein N</fullName>
    </alternativeName>
</protein>
<evidence type="ECO:0000313" key="11">
    <source>
        <dbReference type="EMBL" id="GHD57331.1"/>
    </source>
</evidence>
<evidence type="ECO:0000256" key="7">
    <source>
        <dbReference type="ARBA" id="ARBA00022692"/>
    </source>
</evidence>
<evidence type="ECO:0000256" key="1">
    <source>
        <dbReference type="ARBA" id="ARBA00004533"/>
    </source>
</evidence>
<evidence type="ECO:0000256" key="3">
    <source>
        <dbReference type="ARBA" id="ARBA00021563"/>
    </source>
</evidence>
<evidence type="ECO:0000256" key="8">
    <source>
        <dbReference type="ARBA" id="ARBA00022927"/>
    </source>
</evidence>
<accession>A0ABQ3GVT4</accession>
<dbReference type="Proteomes" id="UP000604737">
    <property type="component" value="Unassembled WGS sequence"/>
</dbReference>
<evidence type="ECO:0000256" key="5">
    <source>
        <dbReference type="ARBA" id="ARBA00022475"/>
    </source>
</evidence>
<evidence type="ECO:0000256" key="6">
    <source>
        <dbReference type="ARBA" id="ARBA00022519"/>
    </source>
</evidence>
<keyword evidence="6" id="KW-0997">Cell inner membrane</keyword>
<reference evidence="12" key="1">
    <citation type="journal article" date="2019" name="Int. J. Syst. Evol. Microbiol.">
        <title>The Global Catalogue of Microorganisms (GCM) 10K type strain sequencing project: providing services to taxonomists for standard genome sequencing and annotation.</title>
        <authorList>
            <consortium name="The Broad Institute Genomics Platform"/>
            <consortium name="The Broad Institute Genome Sequencing Center for Infectious Disease"/>
            <person name="Wu L."/>
            <person name="Ma J."/>
        </authorList>
    </citation>
    <scope>NUCLEOTIDE SEQUENCE [LARGE SCALE GENOMIC DNA]</scope>
    <source>
        <strain evidence="12">KCTC 23701</strain>
    </source>
</reference>
<keyword evidence="12" id="KW-1185">Reference proteome</keyword>
<keyword evidence="5" id="KW-1003">Cell membrane</keyword>
<dbReference type="RefSeq" id="WP_189458631.1">
    <property type="nucleotide sequence ID" value="NZ_BMYO01000001.1"/>
</dbReference>
<sequence>MSRRTLWGCGLLAFALFALVRLPASLLLRAVPAPFQVSGISGTLWEGRATQFGLDGQELVRDLAWQWQPAALLRGQFGWSLNSGNPGTPVTARLLAGFGGLRIEDLNARLPAAPLLALAKPLAPFQLGGTLLINAGRIDRHTLTGTTVLWQDASSLVTPQANPFGNYSIALQRNGDTLDWQLAPQGGRLDISGKGSLGPAGPQGALRLQAADGQATLFAPLLERLPGDGKARTLQLGAVSH</sequence>
<comment type="caution">
    <text evidence="11">The sequence shown here is derived from an EMBL/GenBank/DDBJ whole genome shotgun (WGS) entry which is preliminary data.</text>
</comment>
<proteinExistence type="inferred from homology"/>
<dbReference type="Pfam" id="PF01203">
    <property type="entry name" value="T2SSN"/>
    <property type="match status" value="1"/>
</dbReference>
<evidence type="ECO:0000256" key="9">
    <source>
        <dbReference type="ARBA" id="ARBA00023136"/>
    </source>
</evidence>
<evidence type="ECO:0000256" key="4">
    <source>
        <dbReference type="ARBA" id="ARBA00022448"/>
    </source>
</evidence>
<keyword evidence="7" id="KW-0812">Transmembrane</keyword>
<evidence type="ECO:0000313" key="12">
    <source>
        <dbReference type="Proteomes" id="UP000604737"/>
    </source>
</evidence>
<comment type="subcellular location">
    <subcellularLocation>
        <location evidence="1">Cell inner membrane</location>
    </subcellularLocation>
</comment>
<evidence type="ECO:0000256" key="2">
    <source>
        <dbReference type="ARBA" id="ARBA00007208"/>
    </source>
</evidence>
<organism evidence="11 12">
    <name type="scientific">Jeongeupia chitinilytica</name>
    <dbReference type="NCBI Taxonomy" id="1041641"/>
    <lineage>
        <taxon>Bacteria</taxon>
        <taxon>Pseudomonadati</taxon>
        <taxon>Pseudomonadota</taxon>
        <taxon>Betaproteobacteria</taxon>
        <taxon>Neisseriales</taxon>
        <taxon>Chitinibacteraceae</taxon>
        <taxon>Jeongeupia</taxon>
    </lineage>
</organism>
<keyword evidence="4" id="KW-0813">Transport</keyword>
<comment type="similarity">
    <text evidence="2">Belongs to the GSP N family.</text>
</comment>
<keyword evidence="8" id="KW-0653">Protein transport</keyword>
<keyword evidence="9" id="KW-0472">Membrane</keyword>
<name>A0ABQ3GVT4_9NEIS</name>